<keyword evidence="3" id="KW-1185">Reference proteome</keyword>
<organism evidence="2 3">
    <name type="scientific">Brenneria salicis ATCC 15712 = DSM 30166</name>
    <dbReference type="NCBI Taxonomy" id="714314"/>
    <lineage>
        <taxon>Bacteria</taxon>
        <taxon>Pseudomonadati</taxon>
        <taxon>Pseudomonadota</taxon>
        <taxon>Gammaproteobacteria</taxon>
        <taxon>Enterobacterales</taxon>
        <taxon>Pectobacteriaceae</taxon>
        <taxon>Brenneria</taxon>
    </lineage>
</organism>
<accession>A0A366I2H3</accession>
<proteinExistence type="predicted"/>
<dbReference type="RefSeq" id="WP_147247299.1">
    <property type="nucleotide sequence ID" value="NZ_MJMA01000071.1"/>
</dbReference>
<dbReference type="AlphaFoldDB" id="A0A366I2H3"/>
<dbReference type="Proteomes" id="UP000253046">
    <property type="component" value="Unassembled WGS sequence"/>
</dbReference>
<keyword evidence="1" id="KW-1133">Transmembrane helix</keyword>
<sequence length="95" mass="11405">MTWIDVFDSAVKIGLGALITATSTYLILRKTHRHEFDKEVHMHQLKYFEEKKIKYIEFLSHSQMLVQKYRDRSCNAQEDDYISYLKIYNEIQVIS</sequence>
<dbReference type="EMBL" id="QNRY01000028">
    <property type="protein sequence ID" value="RBP60959.1"/>
    <property type="molecule type" value="Genomic_DNA"/>
</dbReference>
<keyword evidence="1" id="KW-0812">Transmembrane</keyword>
<name>A0A366I2H3_9GAMM</name>
<keyword evidence="1" id="KW-0472">Membrane</keyword>
<evidence type="ECO:0000256" key="1">
    <source>
        <dbReference type="SAM" id="Phobius"/>
    </source>
</evidence>
<evidence type="ECO:0000313" key="2">
    <source>
        <dbReference type="EMBL" id="RBP60959.1"/>
    </source>
</evidence>
<gene>
    <name evidence="2" type="ORF">DES54_12811</name>
</gene>
<protein>
    <submittedName>
        <fullName evidence="2">Uncharacterized protein</fullName>
    </submittedName>
</protein>
<comment type="caution">
    <text evidence="2">The sequence shown here is derived from an EMBL/GenBank/DDBJ whole genome shotgun (WGS) entry which is preliminary data.</text>
</comment>
<evidence type="ECO:0000313" key="3">
    <source>
        <dbReference type="Proteomes" id="UP000253046"/>
    </source>
</evidence>
<reference evidence="2 3" key="1">
    <citation type="submission" date="2018-06" db="EMBL/GenBank/DDBJ databases">
        <title>Genomic Encyclopedia of Type Strains, Phase IV (KMG-IV): sequencing the most valuable type-strain genomes for metagenomic binning, comparative biology and taxonomic classification.</title>
        <authorList>
            <person name="Goeker M."/>
        </authorList>
    </citation>
    <scope>NUCLEOTIDE SEQUENCE [LARGE SCALE GENOMIC DNA]</scope>
    <source>
        <strain evidence="2 3">DSM 30166</strain>
    </source>
</reference>
<feature type="transmembrane region" description="Helical" evidence="1">
    <location>
        <begin position="6"/>
        <end position="28"/>
    </location>
</feature>